<dbReference type="Proteomes" id="UP000664578">
    <property type="component" value="Unassembled WGS sequence"/>
</dbReference>
<dbReference type="Proteomes" id="UP001284771">
    <property type="component" value="Unassembled WGS sequence"/>
</dbReference>
<dbReference type="EMBL" id="JAWUZT010000004">
    <property type="protein sequence ID" value="MDW8514962.1"/>
    <property type="molecule type" value="Genomic_DNA"/>
</dbReference>
<evidence type="ECO:0000313" key="3">
    <source>
        <dbReference type="EMBL" id="MDW8514962.1"/>
    </source>
</evidence>
<accession>A0A1N6W863</accession>
<feature type="region of interest" description="Disordered" evidence="1">
    <location>
        <begin position="1"/>
        <end position="31"/>
    </location>
</feature>
<dbReference type="EMBL" id="JAEMWV010000006">
    <property type="protein sequence ID" value="MBN8252577.1"/>
    <property type="molecule type" value="Genomic_DNA"/>
</dbReference>
<reference evidence="3" key="3">
    <citation type="submission" date="2024-05" db="EMBL/GenBank/DDBJ databases">
        <title>Draft genomic sequences of Priestia flexa CCM isolated from the soil of an abandoned mine contaminated by free cyanide in the high Andean zone of Tacna, Peru.</title>
        <authorList>
            <person name="Caceda Quiroz C.J."/>
            <person name="Maraza Chooque G.J."/>
            <person name="Fora Quispe G.L."/>
            <person name="Carpio Mamani M."/>
        </authorList>
    </citation>
    <scope>NUCLEOTIDE SEQUENCE</scope>
    <source>
        <strain evidence="3">CCM</strain>
    </source>
</reference>
<sequence>MTKKDHRHLAHSKEKQTQLLQEEFGPEMGDPNAAKFLEMAEIAKAEKKHKKKQKKNC</sequence>
<evidence type="ECO:0000313" key="4">
    <source>
        <dbReference type="Proteomes" id="UP000664578"/>
    </source>
</evidence>
<evidence type="ECO:0000313" key="5">
    <source>
        <dbReference type="Proteomes" id="UP001284771"/>
    </source>
</evidence>
<dbReference type="GeneID" id="93681642"/>
<reference evidence="2" key="1">
    <citation type="submission" date="2020-12" db="EMBL/GenBank/DDBJ databases">
        <title>PHA producing bacteria isolated from mangrove.</title>
        <authorList>
            <person name="Zheng W."/>
            <person name="Yu S."/>
            <person name="Huang Y."/>
        </authorList>
    </citation>
    <scope>NUCLEOTIDE SEQUENCE</scope>
    <source>
        <strain evidence="2">GN22-4</strain>
    </source>
</reference>
<feature type="compositionally biased region" description="Basic residues" evidence="1">
    <location>
        <begin position="1"/>
        <end position="10"/>
    </location>
</feature>
<protein>
    <submittedName>
        <fullName evidence="2">Uncharacterized protein</fullName>
    </submittedName>
</protein>
<evidence type="ECO:0000313" key="2">
    <source>
        <dbReference type="EMBL" id="MBN8252577.1"/>
    </source>
</evidence>
<name>A0A1N6W863_9BACI</name>
<dbReference type="AlphaFoldDB" id="A0A1N6W863"/>
<reference evidence="5" key="2">
    <citation type="submission" date="2023-07" db="EMBL/GenBank/DDBJ databases">
        <title>Draft genomic sequences of Priestia flexa CCM isolated from the soil of an abandoned mine contaminated by free cyanide in the high Andean zone of Tacna, Peru.</title>
        <authorList>
            <person name="Caceda Quiroz C.J."/>
            <person name="Maraza Chooque G.J."/>
            <person name="Fora Quispe G.L."/>
            <person name="Carpio Mamani M."/>
        </authorList>
    </citation>
    <scope>NUCLEOTIDE SEQUENCE [LARGE SCALE GENOMIC DNA]</scope>
    <source>
        <strain evidence="5">CCM</strain>
    </source>
</reference>
<evidence type="ECO:0000256" key="1">
    <source>
        <dbReference type="SAM" id="MobiDB-lite"/>
    </source>
</evidence>
<dbReference type="RefSeq" id="WP_167556157.1">
    <property type="nucleotide sequence ID" value="NZ_CANLXW010000002.1"/>
</dbReference>
<proteinExistence type="predicted"/>
<gene>
    <name evidence="2" type="ORF">JF537_13440</name>
    <name evidence="3" type="ORF">RIB56_02360</name>
</gene>
<keyword evidence="5" id="KW-1185">Reference proteome</keyword>
<comment type="caution">
    <text evidence="2">The sequence shown here is derived from an EMBL/GenBank/DDBJ whole genome shotgun (WGS) entry which is preliminary data.</text>
</comment>
<organism evidence="2 4">
    <name type="scientific">Priestia flexa</name>
    <dbReference type="NCBI Taxonomy" id="86664"/>
    <lineage>
        <taxon>Bacteria</taxon>
        <taxon>Bacillati</taxon>
        <taxon>Bacillota</taxon>
        <taxon>Bacilli</taxon>
        <taxon>Bacillales</taxon>
        <taxon>Bacillaceae</taxon>
        <taxon>Priestia</taxon>
    </lineage>
</organism>